<dbReference type="RefSeq" id="XP_034108111.1">
    <property type="nucleotide sequence ID" value="XM_034252220.2"/>
</dbReference>
<feature type="disulfide bond" evidence="7">
    <location>
        <begin position="44"/>
        <end position="50"/>
    </location>
</feature>
<dbReference type="PANTHER" id="PTHR11195">
    <property type="entry name" value="DESTABILASE-RELATED"/>
    <property type="match status" value="1"/>
</dbReference>
<dbReference type="Gene3D" id="1.10.530.10">
    <property type="match status" value="1"/>
</dbReference>
<dbReference type="FunFam" id="1.10.530.10:FF:000019">
    <property type="entry name" value="lysozyme"/>
    <property type="match status" value="1"/>
</dbReference>
<name>A0A6P8WWN4_DROAB</name>
<feature type="disulfide bond" evidence="7">
    <location>
        <begin position="39"/>
        <end position="123"/>
    </location>
</feature>
<evidence type="ECO:0000256" key="8">
    <source>
        <dbReference type="SAM" id="SignalP"/>
    </source>
</evidence>
<protein>
    <recommendedName>
        <fullName evidence="2">lysozyme</fullName>
        <ecNumber evidence="2">3.2.1.17</ecNumber>
    </recommendedName>
</protein>
<dbReference type="GO" id="GO:0003796">
    <property type="term" value="F:lysozyme activity"/>
    <property type="evidence" value="ECO:0007669"/>
    <property type="project" value="UniProtKB-EC"/>
</dbReference>
<keyword evidence="5" id="KW-0378">Hydrolase</keyword>
<evidence type="ECO:0000256" key="4">
    <source>
        <dbReference type="ARBA" id="ARBA00022638"/>
    </source>
</evidence>
<keyword evidence="8" id="KW-0732">Signal</keyword>
<dbReference type="GeneID" id="117570519"/>
<gene>
    <name evidence="10" type="primary">LOC117570519</name>
</gene>
<reference evidence="10" key="1">
    <citation type="submission" date="2025-08" db="UniProtKB">
        <authorList>
            <consortium name="RefSeq"/>
        </authorList>
    </citation>
    <scope>IDENTIFICATION</scope>
    <source>
        <strain evidence="10">15112-1751.03</strain>
        <tissue evidence="10">Whole Adult</tissue>
    </source>
</reference>
<dbReference type="PANTHER" id="PTHR11195:SF22">
    <property type="entry name" value="LYSOZYME"/>
    <property type="match status" value="1"/>
</dbReference>
<evidence type="ECO:0000256" key="7">
    <source>
        <dbReference type="PIRSR" id="PIRSR608597-3"/>
    </source>
</evidence>
<dbReference type="CDD" id="cd16890">
    <property type="entry name" value="lyz_i"/>
    <property type="match status" value="1"/>
</dbReference>
<dbReference type="InterPro" id="IPR008597">
    <property type="entry name" value="Invert_lysozyme"/>
</dbReference>
<keyword evidence="7" id="KW-1015">Disulfide bond</keyword>
<feature type="chain" id="PRO_5027829088" description="lysozyme" evidence="8">
    <location>
        <begin position="28"/>
        <end position="173"/>
    </location>
</feature>
<evidence type="ECO:0000256" key="3">
    <source>
        <dbReference type="ARBA" id="ARBA00022529"/>
    </source>
</evidence>
<dbReference type="OrthoDB" id="6337871at2759"/>
<evidence type="ECO:0000256" key="5">
    <source>
        <dbReference type="ARBA" id="ARBA00022801"/>
    </source>
</evidence>
<organism evidence="9 10">
    <name type="scientific">Drosophila albomicans</name>
    <name type="common">Fruit fly</name>
    <dbReference type="NCBI Taxonomy" id="7291"/>
    <lineage>
        <taxon>Eukaryota</taxon>
        <taxon>Metazoa</taxon>
        <taxon>Ecdysozoa</taxon>
        <taxon>Arthropoda</taxon>
        <taxon>Hexapoda</taxon>
        <taxon>Insecta</taxon>
        <taxon>Pterygota</taxon>
        <taxon>Neoptera</taxon>
        <taxon>Endopterygota</taxon>
        <taxon>Diptera</taxon>
        <taxon>Brachycera</taxon>
        <taxon>Muscomorpha</taxon>
        <taxon>Ephydroidea</taxon>
        <taxon>Drosophilidae</taxon>
        <taxon>Drosophila</taxon>
    </lineage>
</organism>
<feature type="signal peptide" evidence="8">
    <location>
        <begin position="1"/>
        <end position="27"/>
    </location>
</feature>
<accession>A0A6P8WWN4</accession>
<dbReference type="Proteomes" id="UP000515160">
    <property type="component" value="Chromosome 3"/>
</dbReference>
<comment type="catalytic activity">
    <reaction evidence="1">
        <text>Hydrolysis of (1-&gt;4)-beta-linkages between N-acetylmuramic acid and N-acetyl-D-glucosamine residues in a peptidoglycan and between N-acetyl-D-glucosamine residues in chitodextrins.</text>
        <dbReference type="EC" id="3.2.1.17"/>
    </reaction>
</comment>
<sequence length="173" mass="19192">MVAYHPILLFSFLGLWSFLCIWRGAAAQDVVNKPVTEDCLECLCETQTGCNASKICVNGACGIFRITLGFWIESGQLTLPNDTSLSVDAFINCVNDPYCAANTIQNYMHKYGQDCNGDDLINCKDFGALHKLGNLNCRADLPYSFAKVFNKCLKRKEQQEAKNKNGSSDLTQI</sequence>
<evidence type="ECO:0000256" key="1">
    <source>
        <dbReference type="ARBA" id="ARBA00000632"/>
    </source>
</evidence>
<keyword evidence="6" id="KW-0326">Glycosidase</keyword>
<dbReference type="GO" id="GO:0042742">
    <property type="term" value="P:defense response to bacterium"/>
    <property type="evidence" value="ECO:0007669"/>
    <property type="project" value="UniProtKB-KW"/>
</dbReference>
<dbReference type="GO" id="GO:0031640">
    <property type="term" value="P:killing of cells of another organism"/>
    <property type="evidence" value="ECO:0007669"/>
    <property type="project" value="UniProtKB-KW"/>
</dbReference>
<evidence type="ECO:0000313" key="10">
    <source>
        <dbReference type="RefSeq" id="XP_034108111.1"/>
    </source>
</evidence>
<evidence type="ECO:0000256" key="2">
    <source>
        <dbReference type="ARBA" id="ARBA00012732"/>
    </source>
</evidence>
<evidence type="ECO:0000313" key="9">
    <source>
        <dbReference type="Proteomes" id="UP000515160"/>
    </source>
</evidence>
<dbReference type="AlphaFoldDB" id="A0A6P8WWN4"/>
<dbReference type="EC" id="3.2.1.17" evidence="2"/>
<proteinExistence type="predicted"/>
<keyword evidence="9" id="KW-1185">Reference proteome</keyword>
<feature type="disulfide bond" evidence="7">
    <location>
        <begin position="93"/>
        <end position="99"/>
    </location>
</feature>
<keyword evidence="3" id="KW-0929">Antimicrobial</keyword>
<dbReference type="PROSITE" id="PS51909">
    <property type="entry name" value="LYSOZYME_I"/>
    <property type="match status" value="1"/>
</dbReference>
<evidence type="ECO:0000256" key="6">
    <source>
        <dbReference type="ARBA" id="ARBA00023295"/>
    </source>
</evidence>
<dbReference type="Pfam" id="PF05497">
    <property type="entry name" value="Destabilase"/>
    <property type="match status" value="1"/>
</dbReference>
<keyword evidence="4" id="KW-0081">Bacteriolytic enzyme</keyword>